<dbReference type="EMBL" id="RDQH01000329">
    <property type="protein sequence ID" value="RXI03334.1"/>
    <property type="molecule type" value="Genomic_DNA"/>
</dbReference>
<dbReference type="Proteomes" id="UP000290289">
    <property type="component" value="Chromosome 3"/>
</dbReference>
<keyword evidence="2" id="KW-1185">Reference proteome</keyword>
<dbReference type="PANTHER" id="PTHR31066">
    <property type="entry name" value="OS05G0427100 PROTEIN-RELATED"/>
    <property type="match status" value="1"/>
</dbReference>
<accession>A0A498KAF2</accession>
<dbReference type="AlphaFoldDB" id="A0A498KAF2"/>
<proteinExistence type="predicted"/>
<comment type="caution">
    <text evidence="1">The sequence shown here is derived from an EMBL/GenBank/DDBJ whole genome shotgun (WGS) entry which is preliminary data.</text>
</comment>
<gene>
    <name evidence="1" type="ORF">DVH24_003986</name>
</gene>
<protein>
    <submittedName>
        <fullName evidence="1">Uncharacterized protein</fullName>
    </submittedName>
</protein>
<evidence type="ECO:0000313" key="1">
    <source>
        <dbReference type="EMBL" id="RXI03334.1"/>
    </source>
</evidence>
<name>A0A498KAF2_MALDO</name>
<reference evidence="1 2" key="1">
    <citation type="submission" date="2018-10" db="EMBL/GenBank/DDBJ databases">
        <title>A high-quality apple genome assembly.</title>
        <authorList>
            <person name="Hu J."/>
        </authorList>
    </citation>
    <scope>NUCLEOTIDE SEQUENCE [LARGE SCALE GENOMIC DNA]</scope>
    <source>
        <strain evidence="2">cv. HFTH1</strain>
        <tissue evidence="1">Young leaf</tissue>
    </source>
</reference>
<dbReference type="InterPro" id="IPR053198">
    <property type="entry name" value="Gynoecium_Dev_Regulator"/>
</dbReference>
<organism evidence="1 2">
    <name type="scientific">Malus domestica</name>
    <name type="common">Apple</name>
    <name type="synonym">Pyrus malus</name>
    <dbReference type="NCBI Taxonomy" id="3750"/>
    <lineage>
        <taxon>Eukaryota</taxon>
        <taxon>Viridiplantae</taxon>
        <taxon>Streptophyta</taxon>
        <taxon>Embryophyta</taxon>
        <taxon>Tracheophyta</taxon>
        <taxon>Spermatophyta</taxon>
        <taxon>Magnoliopsida</taxon>
        <taxon>eudicotyledons</taxon>
        <taxon>Gunneridae</taxon>
        <taxon>Pentapetalae</taxon>
        <taxon>rosids</taxon>
        <taxon>fabids</taxon>
        <taxon>Rosales</taxon>
        <taxon>Rosaceae</taxon>
        <taxon>Amygdaloideae</taxon>
        <taxon>Maleae</taxon>
        <taxon>Malus</taxon>
    </lineage>
</organism>
<sequence>MCNYGGKIQPCPHNHQFTYVGGDTKILVVDRNIKLSAIIFKLSSICDTPNDADGSSPTVPITASPTNPDFLGIAILKNR</sequence>
<dbReference type="PANTHER" id="PTHR31066:SF85">
    <property type="entry name" value="OS02G0809100 PROTEIN"/>
    <property type="match status" value="1"/>
</dbReference>
<dbReference type="SUPFAM" id="SSF54277">
    <property type="entry name" value="CAD &amp; PB1 domains"/>
    <property type="match status" value="1"/>
</dbReference>
<evidence type="ECO:0000313" key="2">
    <source>
        <dbReference type="Proteomes" id="UP000290289"/>
    </source>
</evidence>